<organism evidence="6 7">
    <name type="scientific">Lederbergia galactosidilytica</name>
    <dbReference type="NCBI Taxonomy" id="217031"/>
    <lineage>
        <taxon>Bacteria</taxon>
        <taxon>Bacillati</taxon>
        <taxon>Bacillota</taxon>
        <taxon>Bacilli</taxon>
        <taxon>Bacillales</taxon>
        <taxon>Bacillaceae</taxon>
        <taxon>Lederbergia</taxon>
    </lineage>
</organism>
<dbReference type="PATRIC" id="fig|217031.4.peg.4153"/>
<sequence>MQELFTPAKETWLYRVNPALKFVLFFCLLLIVLFQRNLAFVFHLTFLYGILLYGYSGYRWKKLCLFSIPMVLSFISSALTMILFGKGVHVWWSWGLVHVWWSWGLIKISEESFYYGLLLGCKTLCFGIISLTFLLTTRPIMLFYALMQQCKLAPKYAYSFIASIRLLPMIVEELRTRSNALKVRGVHFSKGIKGLFEYLRLYMVPLFAQSIRRAQRVAVAMEAKRFQMGVRRTYYYPTIYTKIDVVFLSAVVVSFLSAHFLKGIIPYKTLTHMLVPALQL</sequence>
<name>A0A0Q9Y857_9BACI</name>
<reference evidence="6 7" key="1">
    <citation type="submission" date="2015-06" db="EMBL/GenBank/DDBJ databases">
        <title>Genome sequencing project of Bacillus galactosidilyticus PL133.</title>
        <authorList>
            <person name="Gaiero J."/>
            <person name="Nicol R."/>
            <person name="Habash M."/>
        </authorList>
    </citation>
    <scope>NUCLEOTIDE SEQUENCE [LARGE SCALE GENOMIC DNA]</scope>
    <source>
        <strain evidence="6 7">PL133</strain>
    </source>
</reference>
<comment type="caution">
    <text evidence="6">The sequence shown here is derived from an EMBL/GenBank/DDBJ whole genome shotgun (WGS) entry which is preliminary data.</text>
</comment>
<evidence type="ECO:0000256" key="3">
    <source>
        <dbReference type="ARBA" id="ARBA00022989"/>
    </source>
</evidence>
<keyword evidence="4 5" id="KW-0472">Membrane</keyword>
<evidence type="ECO:0000256" key="1">
    <source>
        <dbReference type="ARBA" id="ARBA00004141"/>
    </source>
</evidence>
<evidence type="ECO:0000256" key="5">
    <source>
        <dbReference type="SAM" id="Phobius"/>
    </source>
</evidence>
<feature type="transmembrane region" description="Helical" evidence="5">
    <location>
        <begin position="40"/>
        <end position="56"/>
    </location>
</feature>
<dbReference type="EMBL" id="LGPB01000103">
    <property type="protein sequence ID" value="KRG11944.1"/>
    <property type="molecule type" value="Genomic_DNA"/>
</dbReference>
<dbReference type="AlphaFoldDB" id="A0A0Q9Y857"/>
<dbReference type="PANTHER" id="PTHR33514:SF1">
    <property type="entry name" value="ABC TRANSPORTER PERMEASE"/>
    <property type="match status" value="1"/>
</dbReference>
<evidence type="ECO:0000256" key="2">
    <source>
        <dbReference type="ARBA" id="ARBA00022692"/>
    </source>
</evidence>
<accession>A0A0Q9Y857</accession>
<dbReference type="InterPro" id="IPR003339">
    <property type="entry name" value="ABC/ECF_trnsptr_transmembrane"/>
</dbReference>
<keyword evidence="2 5" id="KW-0812">Transmembrane</keyword>
<feature type="transmembrane region" description="Helical" evidence="5">
    <location>
        <begin position="63"/>
        <end position="84"/>
    </location>
</feature>
<dbReference type="GO" id="GO:0005886">
    <property type="term" value="C:plasma membrane"/>
    <property type="evidence" value="ECO:0007669"/>
    <property type="project" value="TreeGrafter"/>
</dbReference>
<comment type="subcellular location">
    <subcellularLocation>
        <location evidence="1">Membrane</location>
        <topology evidence="1">Multi-pass membrane protein</topology>
    </subcellularLocation>
</comment>
<keyword evidence="3 5" id="KW-1133">Transmembrane helix</keyword>
<feature type="transmembrane region" description="Helical" evidence="5">
    <location>
        <begin position="12"/>
        <end position="34"/>
    </location>
</feature>
<evidence type="ECO:0000256" key="4">
    <source>
        <dbReference type="ARBA" id="ARBA00023136"/>
    </source>
</evidence>
<gene>
    <name evidence="6" type="ORF">ACA29_12495</name>
</gene>
<dbReference type="Pfam" id="PF02361">
    <property type="entry name" value="CbiQ"/>
    <property type="match status" value="1"/>
</dbReference>
<dbReference type="Proteomes" id="UP000053881">
    <property type="component" value="Unassembled WGS sequence"/>
</dbReference>
<feature type="transmembrane region" description="Helical" evidence="5">
    <location>
        <begin position="113"/>
        <end position="136"/>
    </location>
</feature>
<evidence type="ECO:0000313" key="7">
    <source>
        <dbReference type="Proteomes" id="UP000053881"/>
    </source>
</evidence>
<proteinExistence type="predicted"/>
<protein>
    <submittedName>
        <fullName evidence="6">ABC transporter permease</fullName>
    </submittedName>
</protein>
<dbReference type="PANTHER" id="PTHR33514">
    <property type="entry name" value="PROTEIN ABCI12, CHLOROPLASTIC"/>
    <property type="match status" value="1"/>
</dbReference>
<feature type="transmembrane region" description="Helical" evidence="5">
    <location>
        <begin position="234"/>
        <end position="261"/>
    </location>
</feature>
<evidence type="ECO:0000313" key="6">
    <source>
        <dbReference type="EMBL" id="KRG11944.1"/>
    </source>
</evidence>
<dbReference type="CDD" id="cd16914">
    <property type="entry name" value="EcfT"/>
    <property type="match status" value="1"/>
</dbReference>